<dbReference type="Proteomes" id="UP000016617">
    <property type="component" value="Unassembled WGS sequence"/>
</dbReference>
<dbReference type="HOGENOM" id="CLU_3222856_0_0_9"/>
<dbReference type="AlphaFoldDB" id="U2KFZ2"/>
<reference evidence="1 2" key="1">
    <citation type="submission" date="2013-06" db="EMBL/GenBank/DDBJ databases">
        <authorList>
            <person name="Weinstock G."/>
            <person name="Sodergren E."/>
            <person name="Lobos E.A."/>
            <person name="Fulton L."/>
            <person name="Fulton R."/>
            <person name="Courtney L."/>
            <person name="Fronick C."/>
            <person name="O'Laughlin M."/>
            <person name="Godfrey J."/>
            <person name="Wilson R.M."/>
            <person name="Miner T."/>
            <person name="Farmer C."/>
            <person name="Delehaunty K."/>
            <person name="Cordes M."/>
            <person name="Minx P."/>
            <person name="Tomlinson C."/>
            <person name="Chen J."/>
            <person name="Wollam A."/>
            <person name="Pepin K.H."/>
            <person name="Bhonagiri V."/>
            <person name="Zhang X."/>
            <person name="Warren W."/>
            <person name="Mitreva M."/>
            <person name="Mardis E.R."/>
            <person name="Wilson R.K."/>
        </authorList>
    </citation>
    <scope>NUCLEOTIDE SEQUENCE [LARGE SCALE GENOMIC DNA]</scope>
    <source>
        <strain evidence="1 2">W1703</strain>
    </source>
</reference>
<evidence type="ECO:0000313" key="2">
    <source>
        <dbReference type="Proteomes" id="UP000016617"/>
    </source>
</evidence>
<dbReference type="PATRIC" id="fig|1227275.3.peg.1969"/>
<proteinExistence type="predicted"/>
<name>U2KFZ2_9STRE</name>
<accession>U2KFZ2</accession>
<gene>
    <name evidence="1" type="ORF">HMPREF1557_02188</name>
</gene>
<evidence type="ECO:0000313" key="1">
    <source>
        <dbReference type="EMBL" id="ERJ73763.1"/>
    </source>
</evidence>
<dbReference type="EMBL" id="AWVA01000125">
    <property type="protein sequence ID" value="ERJ73763.1"/>
    <property type="molecule type" value="Genomic_DNA"/>
</dbReference>
<comment type="caution">
    <text evidence="1">The sequence shown here is derived from an EMBL/GenBank/DDBJ whole genome shotgun (WGS) entry which is preliminary data.</text>
</comment>
<protein>
    <submittedName>
        <fullName evidence="1">Uncharacterized protein</fullName>
    </submittedName>
</protein>
<organism evidence="1 2">
    <name type="scientific">Streptococcus sobrinus W1703</name>
    <dbReference type="NCBI Taxonomy" id="1227275"/>
    <lineage>
        <taxon>Bacteria</taxon>
        <taxon>Bacillati</taxon>
        <taxon>Bacillota</taxon>
        <taxon>Bacilli</taxon>
        <taxon>Lactobacillales</taxon>
        <taxon>Streptococcaceae</taxon>
        <taxon>Streptococcus</taxon>
    </lineage>
</organism>
<sequence>MGIDETFQNSEIRGIKCDWKLKMDLEKSDSVWLSSQAMRKSSLD</sequence>